<keyword evidence="3" id="KW-0255">Endonuclease</keyword>
<proteinExistence type="predicted"/>
<dbReference type="SUPFAM" id="SSF57756">
    <property type="entry name" value="Retrovirus zinc finger-like domains"/>
    <property type="match status" value="1"/>
</dbReference>
<reference evidence="15" key="1">
    <citation type="journal article" date="2022" name="Int. J. Mol. Sci.">
        <title>Draft Genome of Tanacetum Coccineum: Genomic Comparison of Closely Related Tanacetum-Family Plants.</title>
        <authorList>
            <person name="Yamashiro T."/>
            <person name="Shiraishi A."/>
            <person name="Nakayama K."/>
            <person name="Satake H."/>
        </authorList>
    </citation>
    <scope>NUCLEOTIDE SEQUENCE</scope>
</reference>
<evidence type="ECO:0000256" key="3">
    <source>
        <dbReference type="ARBA" id="ARBA00022759"/>
    </source>
</evidence>
<evidence type="ECO:0000256" key="6">
    <source>
        <dbReference type="ARBA" id="ARBA00022908"/>
    </source>
</evidence>
<reference evidence="15" key="2">
    <citation type="submission" date="2022-01" db="EMBL/GenBank/DDBJ databases">
        <authorList>
            <person name="Yamashiro T."/>
            <person name="Shiraishi A."/>
            <person name="Satake H."/>
            <person name="Nakayama K."/>
        </authorList>
    </citation>
    <scope>NUCLEOTIDE SEQUENCE</scope>
</reference>
<evidence type="ECO:0000256" key="9">
    <source>
        <dbReference type="ARBA" id="ARBA00023172"/>
    </source>
</evidence>
<evidence type="ECO:0000256" key="7">
    <source>
        <dbReference type="ARBA" id="ARBA00022918"/>
    </source>
</evidence>
<dbReference type="EMBL" id="BQNB010014879">
    <property type="protein sequence ID" value="GJT33455.1"/>
    <property type="molecule type" value="Genomic_DNA"/>
</dbReference>
<dbReference type="InterPro" id="IPR039537">
    <property type="entry name" value="Retrotran_Ty1/copia-like"/>
</dbReference>
<dbReference type="PROSITE" id="PS50994">
    <property type="entry name" value="INTEGRASE"/>
    <property type="match status" value="1"/>
</dbReference>
<dbReference type="InterPro" id="IPR036397">
    <property type="entry name" value="RNaseH_sf"/>
</dbReference>
<accession>A0ABQ5D275</accession>
<dbReference type="SUPFAM" id="SSF53098">
    <property type="entry name" value="Ribonuclease H-like"/>
    <property type="match status" value="1"/>
</dbReference>
<keyword evidence="4" id="KW-0378">Hydrolase</keyword>
<evidence type="ECO:0000256" key="4">
    <source>
        <dbReference type="ARBA" id="ARBA00022801"/>
    </source>
</evidence>
<dbReference type="PANTHER" id="PTHR42648:SF11">
    <property type="entry name" value="TRANSPOSON TY4-P GAG-POL POLYPROTEIN"/>
    <property type="match status" value="1"/>
</dbReference>
<evidence type="ECO:0000313" key="15">
    <source>
        <dbReference type="EMBL" id="GJT33455.1"/>
    </source>
</evidence>
<comment type="caution">
    <text evidence="15">The sequence shown here is derived from an EMBL/GenBank/DDBJ whole genome shotgun (WGS) entry which is preliminary data.</text>
</comment>
<evidence type="ECO:0000256" key="2">
    <source>
        <dbReference type="ARBA" id="ARBA00022723"/>
    </source>
</evidence>
<feature type="compositionally biased region" description="Polar residues" evidence="12">
    <location>
        <begin position="77"/>
        <end position="95"/>
    </location>
</feature>
<dbReference type="InterPro" id="IPR057670">
    <property type="entry name" value="SH3_retrovirus"/>
</dbReference>
<dbReference type="Proteomes" id="UP001151760">
    <property type="component" value="Unassembled WGS sequence"/>
</dbReference>
<dbReference type="SMART" id="SM00343">
    <property type="entry name" value="ZnF_C2HC"/>
    <property type="match status" value="1"/>
</dbReference>
<keyword evidence="9" id="KW-0233">DNA recombination</keyword>
<name>A0ABQ5D275_9ASTR</name>
<evidence type="ECO:0000259" key="13">
    <source>
        <dbReference type="PROSITE" id="PS50158"/>
    </source>
</evidence>
<dbReference type="InterPro" id="IPR001878">
    <property type="entry name" value="Znf_CCHC"/>
</dbReference>
<evidence type="ECO:0000256" key="5">
    <source>
        <dbReference type="ARBA" id="ARBA00022842"/>
    </source>
</evidence>
<evidence type="ECO:0000256" key="1">
    <source>
        <dbReference type="ARBA" id="ARBA00022722"/>
    </source>
</evidence>
<keyword evidence="7" id="KW-0695">RNA-directed DNA polymerase</keyword>
<gene>
    <name evidence="15" type="ORF">Tco_0923874</name>
</gene>
<keyword evidence="10" id="KW-0862">Zinc</keyword>
<protein>
    <submittedName>
        <fullName evidence="15">Retrovirus-related pol polyprotein from transposon TNT 1-94</fullName>
    </submittedName>
</protein>
<dbReference type="InterPro" id="IPR012337">
    <property type="entry name" value="RNaseH-like_sf"/>
</dbReference>
<feature type="region of interest" description="Disordered" evidence="12">
    <location>
        <begin position="66"/>
        <end position="95"/>
    </location>
</feature>
<keyword evidence="8" id="KW-0239">DNA-directed DNA polymerase</keyword>
<evidence type="ECO:0000259" key="14">
    <source>
        <dbReference type="PROSITE" id="PS50994"/>
    </source>
</evidence>
<keyword evidence="5" id="KW-0460">Magnesium</keyword>
<keyword evidence="11" id="KW-0175">Coiled coil</keyword>
<keyword evidence="1" id="KW-0540">Nuclease</keyword>
<dbReference type="Pfam" id="PF00098">
    <property type="entry name" value="zf-CCHC"/>
    <property type="match status" value="1"/>
</dbReference>
<feature type="domain" description="Integrase catalytic" evidence="14">
    <location>
        <begin position="1177"/>
        <end position="1267"/>
    </location>
</feature>
<keyword evidence="6" id="KW-0229">DNA integration</keyword>
<dbReference type="PANTHER" id="PTHR42648">
    <property type="entry name" value="TRANSPOSASE, PUTATIVE-RELATED"/>
    <property type="match status" value="1"/>
</dbReference>
<evidence type="ECO:0000256" key="11">
    <source>
        <dbReference type="SAM" id="Coils"/>
    </source>
</evidence>
<organism evidence="15 16">
    <name type="scientific">Tanacetum coccineum</name>
    <dbReference type="NCBI Taxonomy" id="301880"/>
    <lineage>
        <taxon>Eukaryota</taxon>
        <taxon>Viridiplantae</taxon>
        <taxon>Streptophyta</taxon>
        <taxon>Embryophyta</taxon>
        <taxon>Tracheophyta</taxon>
        <taxon>Spermatophyta</taxon>
        <taxon>Magnoliopsida</taxon>
        <taxon>eudicotyledons</taxon>
        <taxon>Gunneridae</taxon>
        <taxon>Pentapetalae</taxon>
        <taxon>asterids</taxon>
        <taxon>campanulids</taxon>
        <taxon>Asterales</taxon>
        <taxon>Asteraceae</taxon>
        <taxon>Asteroideae</taxon>
        <taxon>Anthemideae</taxon>
        <taxon>Anthemidinae</taxon>
        <taxon>Tanacetum</taxon>
    </lineage>
</organism>
<feature type="coiled-coil region" evidence="11">
    <location>
        <begin position="680"/>
        <end position="707"/>
    </location>
</feature>
<evidence type="ECO:0000313" key="16">
    <source>
        <dbReference type="Proteomes" id="UP001151760"/>
    </source>
</evidence>
<keyword evidence="2" id="KW-0479">Metal-binding</keyword>
<keyword evidence="8" id="KW-0808">Transferase</keyword>
<keyword evidence="10" id="KW-0863">Zinc-finger</keyword>
<dbReference type="Gene3D" id="4.10.60.10">
    <property type="entry name" value="Zinc finger, CCHC-type"/>
    <property type="match status" value="1"/>
</dbReference>
<keyword evidence="16" id="KW-1185">Reference proteome</keyword>
<keyword evidence="8" id="KW-0548">Nucleotidyltransferase</keyword>
<evidence type="ECO:0000256" key="12">
    <source>
        <dbReference type="SAM" id="MobiDB-lite"/>
    </source>
</evidence>
<dbReference type="InterPro" id="IPR001584">
    <property type="entry name" value="Integrase_cat-core"/>
</dbReference>
<feature type="domain" description="CCHC-type" evidence="13">
    <location>
        <begin position="103"/>
        <end position="119"/>
    </location>
</feature>
<dbReference type="PROSITE" id="PS50158">
    <property type="entry name" value="ZF_CCHC"/>
    <property type="match status" value="1"/>
</dbReference>
<dbReference type="Pfam" id="PF25597">
    <property type="entry name" value="SH3_retrovirus"/>
    <property type="match status" value="1"/>
</dbReference>
<dbReference type="InterPro" id="IPR036875">
    <property type="entry name" value="Znf_CCHC_sf"/>
</dbReference>
<evidence type="ECO:0000256" key="10">
    <source>
        <dbReference type="PROSITE-ProRule" id="PRU00047"/>
    </source>
</evidence>
<feature type="coiled-coil region" evidence="11">
    <location>
        <begin position="266"/>
        <end position="348"/>
    </location>
</feature>
<feature type="compositionally biased region" description="Low complexity" evidence="12">
    <location>
        <begin position="66"/>
        <end position="76"/>
    </location>
</feature>
<dbReference type="Gene3D" id="3.30.420.10">
    <property type="entry name" value="Ribonuclease H-like superfamily/Ribonuclease H"/>
    <property type="match status" value="1"/>
</dbReference>
<sequence length="1356" mass="154242">MTESSFIDSRFDVPVFSPGDDLIACLNKAMAFLTVVASSRFPTTNNQLRTSSNLRNQATIQDGRVTVQQVQGRQGQNYSGTTYKGNATSSRGNTTSGQTRVVKCYNCQGEGHMARQCTQPKRPRNAAWYKEKAMLAEAQEAGQLLDEEQLAFLADPGIPASQTQTVIPHNAAFQTEDLDTYDSDCDDLSSAQAVLMANISNYGSDVISEDFEQSPVMDFTDNEISSDNNIILYSQYLQETQQATVQDTNLQAQQDSIILYVIEKMSEQMINHVNNWEKANKEHNNESITAELERYKERVKTFEQRLNIDLSSRKKMIDSQMNDMIREKLALKEQIDSLEKTLSKQIKEKESLFKTFTVFKNESKEKENKYMENEIDLENKIKELDNIVYKVGQSAKTVNMLTKLQPFYDNTYKQALGYQNPFYLRKAQRIKPTLYDGVVVSKTHVAMHVIDNEETLILEEESRSKMFEKAKDPEVIAKKISHKPIDYEKLNSLIEDFETRFSPQQELSAEQAFWFHTFNPTIEPSYSPPVIVDVPSELPKVSLVNASLKKLKFHLTQFDSVVKKRTTPSALEEGEWGFEHTKAVFNNEIIPFLKSLKDIFNVFDKDLLNEITEVQTVFDQMEASVQQFSVDKKCLEIAKKEILLENDRLLQKVMIPIKSLKTNTKGKNVNHDKCDLDPIKKELENSVAKLLSKNERLCNEINNVKQVFKYQFNSIKRTRVRHKEQSDSLINKLNLKSVENKDLKAQIQDKVFVITSLKNDLRKLKGKEIVENVIHTPSVTTIAPGMFKLNFEPLPPRLLQNREVHIAYLRNTQEQANILREIVKQAKVKQPLDSELVLACKYVIRIQELLIYVQGTCPNAITPSAKKVTVKPMNNVKKVRSEVFYYPVTDKCETDILCATCNKSMFDGVHDKCLLDLVQNGNNHTKSAKKHKKQNIWKPTGHVFTEVGFKWKPTGRTFTIVGNSCPLTRFTSTNVVPPKQTTSHSDDIQKPELKVYSRKPKNVKNIGSSKKAKIVESKNANHSEPNQTWGSNATDIPSSSSLVMTGCPDCTLVSGLRIFGNDQIARIMGYGDYQLGNVIISRVYYVEGLGHNLFSVGQFCDADLEVAFRKNTCFIRNLEGVDLLSGSRDTNLYTISLDDMLKSSPICLLSKASKTKSWLWHRRAPSLAPFLTLYIMELNLSIRTLPKCMKNVGISHQTSVARTPQQNGVVERRNQTLVEAARTMLIFSKALLFLWAEAINTACYTQNRSLIRLRYNKTPYELMQDKKPDLSFFYVFGSLCYPTNDHEDLGKFDAKADIGIFVGYAPAKKAFRIYNRRTRIITETIHVTFDELTAMASEQFSSGPGLHYMTPATSST</sequence>
<evidence type="ECO:0000256" key="8">
    <source>
        <dbReference type="ARBA" id="ARBA00022932"/>
    </source>
</evidence>